<evidence type="ECO:0000256" key="2">
    <source>
        <dbReference type="ARBA" id="ARBA00004687"/>
    </source>
</evidence>
<name>A0A5N6MX92_9ASTR</name>
<dbReference type="Proteomes" id="UP000326396">
    <property type="component" value="Linkage Group LG4"/>
</dbReference>
<evidence type="ECO:0008006" key="13">
    <source>
        <dbReference type="Google" id="ProtNLM"/>
    </source>
</evidence>
<evidence type="ECO:0000256" key="10">
    <source>
        <dbReference type="SAM" id="Phobius"/>
    </source>
</evidence>
<evidence type="ECO:0000256" key="7">
    <source>
        <dbReference type="ARBA" id="ARBA00022989"/>
    </source>
</evidence>
<dbReference type="EMBL" id="SZYD01000014">
    <property type="protein sequence ID" value="KAD4178484.1"/>
    <property type="molecule type" value="Genomic_DNA"/>
</dbReference>
<keyword evidence="9" id="KW-0325">Glycoprotein</keyword>
<accession>A0A5N6MX92</accession>
<dbReference type="InterPro" id="IPR013233">
    <property type="entry name" value="PIG-X/PBN1"/>
</dbReference>
<feature type="transmembrane region" description="Helical" evidence="10">
    <location>
        <begin position="331"/>
        <end position="357"/>
    </location>
</feature>
<keyword evidence="12" id="KW-1185">Reference proteome</keyword>
<gene>
    <name evidence="11" type="ORF">E3N88_27075</name>
</gene>
<evidence type="ECO:0000313" key="11">
    <source>
        <dbReference type="EMBL" id="KAD4178484.1"/>
    </source>
</evidence>
<dbReference type="PANTHER" id="PTHR28650:SF1">
    <property type="entry name" value="PHOSPHATIDYLINOSITOL-GLYCAN BIOSYNTHESIS CLASS X PROTEIN"/>
    <property type="match status" value="1"/>
</dbReference>
<dbReference type="Pfam" id="PF08320">
    <property type="entry name" value="PIG-X"/>
    <property type="match status" value="1"/>
</dbReference>
<comment type="subcellular location">
    <subcellularLocation>
        <location evidence="1">Endoplasmic reticulum membrane</location>
        <topology evidence="1">Single-pass membrane protein</topology>
    </subcellularLocation>
</comment>
<evidence type="ECO:0000313" key="12">
    <source>
        <dbReference type="Proteomes" id="UP000326396"/>
    </source>
</evidence>
<proteinExistence type="inferred from homology"/>
<evidence type="ECO:0000256" key="3">
    <source>
        <dbReference type="ARBA" id="ARBA00010345"/>
    </source>
</evidence>
<keyword evidence="4" id="KW-0337">GPI-anchor biosynthesis</keyword>
<evidence type="ECO:0000256" key="5">
    <source>
        <dbReference type="ARBA" id="ARBA00022692"/>
    </source>
</evidence>
<comment type="similarity">
    <text evidence="3">Belongs to the PIGX family.</text>
</comment>
<dbReference type="InterPro" id="IPR040039">
    <property type="entry name" value="PIGX"/>
</dbReference>
<dbReference type="UniPathway" id="UPA00196"/>
<dbReference type="SMART" id="SM00780">
    <property type="entry name" value="PIG-X"/>
    <property type="match status" value="1"/>
</dbReference>
<keyword evidence="7 10" id="KW-1133">Transmembrane helix</keyword>
<evidence type="ECO:0000256" key="8">
    <source>
        <dbReference type="ARBA" id="ARBA00023136"/>
    </source>
</evidence>
<dbReference type="GO" id="GO:0006506">
    <property type="term" value="P:GPI anchor biosynthetic process"/>
    <property type="evidence" value="ECO:0007669"/>
    <property type="project" value="UniProtKB-UniPathway"/>
</dbReference>
<dbReference type="PANTHER" id="PTHR28650">
    <property type="entry name" value="PHOSPHATIDYLINOSITOL-GLYCAN BIOSYNTHESIS CLASS X PROTEIN"/>
    <property type="match status" value="1"/>
</dbReference>
<feature type="transmembrane region" description="Helical" evidence="10">
    <location>
        <begin position="44"/>
        <end position="61"/>
    </location>
</feature>
<keyword evidence="6" id="KW-0256">Endoplasmic reticulum</keyword>
<sequence>MTVHCQRLSSFRASLASSPICLPKVMEISTEAATYISPKKPANIFWIAVLGAAVFFGLVLDNVELVQYFHQVCLMDYQGLQVLLHLRLGIILSLLAGITYCTHTPATFSELFGRHKYLTEAYFQKHDTLNDWVFQDFISSELSHVLCGKQNFMPKLSVMRRELTGEGSHRRLTTSIKIEIQPEVISKLPSLFCEAIIIERLPSGVFADPFELEHLTERGVFSGASAFGDTDLELPTVRANRSVVEVHVDLSPNSFSGNNGWELNIELPLHARYAPLGNQGYTRVKFMSPDLFVHWIAEGNQSCIFASINEGVTSSAFVWEVPAGILKHTTIVSVLTFISAVAGALSVFIACVFYSVIDASKQS</sequence>
<protein>
    <recommendedName>
        <fullName evidence="13">Phosphatidylinositol-glycan biosynthesis class X protein</fullName>
    </recommendedName>
</protein>
<keyword evidence="8 10" id="KW-0472">Membrane</keyword>
<comment type="pathway">
    <text evidence="2">Glycolipid biosynthesis; glycosylphosphatidylinositol-anchor biosynthesis.</text>
</comment>
<evidence type="ECO:0000256" key="1">
    <source>
        <dbReference type="ARBA" id="ARBA00004389"/>
    </source>
</evidence>
<dbReference type="OrthoDB" id="5546453at2759"/>
<organism evidence="11 12">
    <name type="scientific">Mikania micrantha</name>
    <name type="common">bitter vine</name>
    <dbReference type="NCBI Taxonomy" id="192012"/>
    <lineage>
        <taxon>Eukaryota</taxon>
        <taxon>Viridiplantae</taxon>
        <taxon>Streptophyta</taxon>
        <taxon>Embryophyta</taxon>
        <taxon>Tracheophyta</taxon>
        <taxon>Spermatophyta</taxon>
        <taxon>Magnoliopsida</taxon>
        <taxon>eudicotyledons</taxon>
        <taxon>Gunneridae</taxon>
        <taxon>Pentapetalae</taxon>
        <taxon>asterids</taxon>
        <taxon>campanulids</taxon>
        <taxon>Asterales</taxon>
        <taxon>Asteraceae</taxon>
        <taxon>Asteroideae</taxon>
        <taxon>Heliantheae alliance</taxon>
        <taxon>Eupatorieae</taxon>
        <taxon>Mikania</taxon>
    </lineage>
</organism>
<keyword evidence="5 10" id="KW-0812">Transmembrane</keyword>
<comment type="caution">
    <text evidence="11">The sequence shown here is derived from an EMBL/GenBank/DDBJ whole genome shotgun (WGS) entry which is preliminary data.</text>
</comment>
<feature type="transmembrane region" description="Helical" evidence="10">
    <location>
        <begin position="82"/>
        <end position="100"/>
    </location>
</feature>
<evidence type="ECO:0000256" key="4">
    <source>
        <dbReference type="ARBA" id="ARBA00022502"/>
    </source>
</evidence>
<evidence type="ECO:0000256" key="6">
    <source>
        <dbReference type="ARBA" id="ARBA00022824"/>
    </source>
</evidence>
<evidence type="ECO:0000256" key="9">
    <source>
        <dbReference type="ARBA" id="ARBA00023180"/>
    </source>
</evidence>
<reference evidence="11 12" key="1">
    <citation type="submission" date="2019-05" db="EMBL/GenBank/DDBJ databases">
        <title>Mikania micrantha, genome provides insights into the molecular mechanism of rapid growth.</title>
        <authorList>
            <person name="Liu B."/>
        </authorList>
    </citation>
    <scope>NUCLEOTIDE SEQUENCE [LARGE SCALE GENOMIC DNA]</scope>
    <source>
        <strain evidence="11">NLD-2019</strain>
        <tissue evidence="11">Leaf</tissue>
    </source>
</reference>
<dbReference type="GO" id="GO:0005789">
    <property type="term" value="C:endoplasmic reticulum membrane"/>
    <property type="evidence" value="ECO:0007669"/>
    <property type="project" value="UniProtKB-SubCell"/>
</dbReference>
<dbReference type="AlphaFoldDB" id="A0A5N6MX92"/>